<evidence type="ECO:0000256" key="2">
    <source>
        <dbReference type="ARBA" id="ARBA00022448"/>
    </source>
</evidence>
<dbReference type="GO" id="GO:0005886">
    <property type="term" value="C:plasma membrane"/>
    <property type="evidence" value="ECO:0007669"/>
    <property type="project" value="UniProtKB-SubCell"/>
</dbReference>
<dbReference type="EMBL" id="HG994356">
    <property type="protein sequence ID" value="CAF2136688.1"/>
    <property type="molecule type" value="Genomic_DNA"/>
</dbReference>
<feature type="transmembrane region" description="Helical" evidence="8">
    <location>
        <begin position="208"/>
        <end position="233"/>
    </location>
</feature>
<dbReference type="Gene3D" id="1.20.1740.10">
    <property type="entry name" value="Amino acid/polyamine transporter I"/>
    <property type="match status" value="1"/>
</dbReference>
<gene>
    <name evidence="9" type="ORF">DARMORV10_A02P05580.1</name>
</gene>
<evidence type="ECO:0000313" key="9">
    <source>
        <dbReference type="EMBL" id="CAF2136688.1"/>
    </source>
</evidence>
<dbReference type="Pfam" id="PF03222">
    <property type="entry name" value="Trp_Tyr_perm"/>
    <property type="match status" value="1"/>
</dbReference>
<feature type="transmembrane region" description="Helical" evidence="8">
    <location>
        <begin position="343"/>
        <end position="366"/>
    </location>
</feature>
<evidence type="ECO:0000256" key="5">
    <source>
        <dbReference type="ARBA" id="ARBA00022692"/>
    </source>
</evidence>
<keyword evidence="2" id="KW-0813">Transport</keyword>
<feature type="transmembrane region" description="Helical" evidence="8">
    <location>
        <begin position="133"/>
        <end position="155"/>
    </location>
</feature>
<feature type="transmembrane region" description="Helical" evidence="8">
    <location>
        <begin position="313"/>
        <end position="331"/>
    </location>
</feature>
<dbReference type="PANTHER" id="PTHR32195:SF26">
    <property type="entry name" value="TRYPTOPHAN OR TYROSINE TRANSPORTER PROTEIN"/>
    <property type="match status" value="1"/>
</dbReference>
<organism evidence="9">
    <name type="scientific">Brassica napus</name>
    <name type="common">Rape</name>
    <dbReference type="NCBI Taxonomy" id="3708"/>
    <lineage>
        <taxon>Eukaryota</taxon>
        <taxon>Viridiplantae</taxon>
        <taxon>Streptophyta</taxon>
        <taxon>Embryophyta</taxon>
        <taxon>Tracheophyta</taxon>
        <taxon>Spermatophyta</taxon>
        <taxon>Magnoliopsida</taxon>
        <taxon>eudicotyledons</taxon>
        <taxon>Gunneridae</taxon>
        <taxon>Pentapetalae</taxon>
        <taxon>rosids</taxon>
        <taxon>malvids</taxon>
        <taxon>Brassicales</taxon>
        <taxon>Brassicaceae</taxon>
        <taxon>Brassiceae</taxon>
        <taxon>Brassica</taxon>
    </lineage>
</organism>
<dbReference type="FunFam" id="1.20.1740.10:FF:000080">
    <property type="entry name" value="Tyrosine-specific transport protein"/>
    <property type="match status" value="1"/>
</dbReference>
<sequence length="524" mass="56971">MYVSLSNTCLPLRTASVPQKPLVLNGVVRFHLQRSSHVSSYRFGFNSNPFSRTHTARFFKCLSPRLSDKRRETQVTTEEEEEEVVEFQRLFSNLNRSTLKRESGTKLYSSFFHSRKHIWIEVWFKSQLFSGSLSSAIFLVAGTTVGAGILAIPAVTQESGFLASAVACILCWAFMVVTGLLVAEVNVNTMSELGSGGVSLVSMAKRTLGSFGVQVASWSYILIHYTLLVAYIARSSGILTNFLGIPIWESATLFSLVLGGICFFGSQRFIGATNGVLVFGLIASFAALVTVASGDLHWEALLKANFEAVPMSIPIIALSFVYQNVVPVLCTDLEGDLPKVRTAIVLGTAIPLGLFLVWNAVILGSFPDTGVSAERMIDPLQQLRSTSVTVGPFVEAFSLIAIATSYIGFVLGLTDFFSDLLKLQTRQNKPFLYLLTLVPPLVLSLLDPEIFFKALDFAGTYGVLVLFGILPAAMSWSDRYVVSSSTATQLVPGGKVTLSLVMGAAGYVIVSEIIENFSKYLSVS</sequence>
<dbReference type="AlphaFoldDB" id="A0A816WM51"/>
<name>A0A816WM51_BRANA</name>
<keyword evidence="4" id="KW-0997">Cell inner membrane</keyword>
<dbReference type="InterPro" id="IPR018227">
    <property type="entry name" value="Amino_acid_transport_2"/>
</dbReference>
<keyword evidence="7 8" id="KW-0472">Membrane</keyword>
<evidence type="ECO:0000256" key="8">
    <source>
        <dbReference type="SAM" id="Phobius"/>
    </source>
</evidence>
<evidence type="ECO:0000256" key="7">
    <source>
        <dbReference type="ARBA" id="ARBA00023136"/>
    </source>
</evidence>
<evidence type="ECO:0000256" key="6">
    <source>
        <dbReference type="ARBA" id="ARBA00022989"/>
    </source>
</evidence>
<feature type="transmembrane region" description="Helical" evidence="8">
    <location>
        <begin position="276"/>
        <end position="293"/>
    </location>
</feature>
<dbReference type="PANTHER" id="PTHR32195">
    <property type="entry name" value="OS07G0662800 PROTEIN"/>
    <property type="match status" value="1"/>
</dbReference>
<proteinExistence type="predicted"/>
<feature type="transmembrane region" description="Helical" evidence="8">
    <location>
        <begin position="245"/>
        <end position="264"/>
    </location>
</feature>
<evidence type="ECO:0000256" key="4">
    <source>
        <dbReference type="ARBA" id="ARBA00022519"/>
    </source>
</evidence>
<feature type="transmembrane region" description="Helical" evidence="8">
    <location>
        <begin position="430"/>
        <end position="446"/>
    </location>
</feature>
<keyword evidence="6 8" id="KW-1133">Transmembrane helix</keyword>
<comment type="subcellular location">
    <subcellularLocation>
        <location evidence="1">Cell inner membrane</location>
        <topology evidence="1">Multi-pass membrane protein</topology>
    </subcellularLocation>
</comment>
<feature type="transmembrane region" description="Helical" evidence="8">
    <location>
        <begin position="496"/>
        <end position="514"/>
    </location>
</feature>
<dbReference type="GO" id="GO:0003333">
    <property type="term" value="P:amino acid transmembrane transport"/>
    <property type="evidence" value="ECO:0007669"/>
    <property type="project" value="InterPro"/>
</dbReference>
<feature type="transmembrane region" description="Helical" evidence="8">
    <location>
        <begin position="396"/>
        <end position="418"/>
    </location>
</feature>
<keyword evidence="5 8" id="KW-0812">Transmembrane</keyword>
<reference evidence="9" key="1">
    <citation type="submission" date="2021-01" db="EMBL/GenBank/DDBJ databases">
        <authorList>
            <consortium name="Genoscope - CEA"/>
            <person name="William W."/>
        </authorList>
    </citation>
    <scope>NUCLEOTIDE SEQUENCE</scope>
</reference>
<evidence type="ECO:0000256" key="3">
    <source>
        <dbReference type="ARBA" id="ARBA00022475"/>
    </source>
</evidence>
<protein>
    <submittedName>
        <fullName evidence="9">(rape) hypothetical protein</fullName>
    </submittedName>
</protein>
<evidence type="ECO:0000256" key="1">
    <source>
        <dbReference type="ARBA" id="ARBA00004429"/>
    </source>
</evidence>
<feature type="transmembrane region" description="Helical" evidence="8">
    <location>
        <begin position="161"/>
        <end position="187"/>
    </location>
</feature>
<feature type="transmembrane region" description="Helical" evidence="8">
    <location>
        <begin position="458"/>
        <end position="476"/>
    </location>
</feature>
<dbReference type="Proteomes" id="UP001295469">
    <property type="component" value="Chromosome A02"/>
</dbReference>
<keyword evidence="3" id="KW-1003">Cell membrane</keyword>
<accession>A0A816WM51</accession>